<evidence type="ECO:0000313" key="11">
    <source>
        <dbReference type="EMBL" id="MBU2691176.1"/>
    </source>
</evidence>
<proteinExistence type="inferred from homology"/>
<feature type="domain" description="Mechanosensitive ion channel MscS C-terminal" evidence="9">
    <location>
        <begin position="176"/>
        <end position="258"/>
    </location>
</feature>
<evidence type="ECO:0000256" key="4">
    <source>
        <dbReference type="ARBA" id="ARBA00022692"/>
    </source>
</evidence>
<dbReference type="GO" id="GO:0008381">
    <property type="term" value="F:mechanosensitive monoatomic ion channel activity"/>
    <property type="evidence" value="ECO:0007669"/>
    <property type="project" value="InterPro"/>
</dbReference>
<feature type="transmembrane region" description="Helical" evidence="7">
    <location>
        <begin position="58"/>
        <end position="75"/>
    </location>
</feature>
<dbReference type="SUPFAM" id="SSF82861">
    <property type="entry name" value="Mechanosensitive channel protein MscS (YggB), transmembrane region"/>
    <property type="match status" value="1"/>
</dbReference>
<dbReference type="Pfam" id="PF21082">
    <property type="entry name" value="MS_channel_3rd"/>
    <property type="match status" value="1"/>
</dbReference>
<dbReference type="InterPro" id="IPR011014">
    <property type="entry name" value="MscS_channel_TM-2"/>
</dbReference>
<dbReference type="InterPro" id="IPR049278">
    <property type="entry name" value="MS_channel_C"/>
</dbReference>
<keyword evidence="6 7" id="KW-0472">Membrane</keyword>
<sequence>MTGFLESLGLSQILTPDRLVSLLKAVLTLIIGVLLARLASSAAAKVIKGRMSLHEAVIVRRLVFYILTGLVLATALHQLGFQLGVLLGAAGILTVAIGFASQTSASNLISGLFLIAERPFAVGDLVMVENTTGIVQSIDLLSVKLRTFDNLFVRVPNEHIIKSIVTNVTRFPIRRVDIEVGIAYKENVEKVRGILFGVADRNPLCLDDPKPILIFMGYGDSALEFKFCVWGASGNFLDLMNSIKEEIKVAFDDQGIEIPFPHRTLYTGSVTEPFPVRVVEESKS</sequence>
<evidence type="ECO:0000256" key="5">
    <source>
        <dbReference type="ARBA" id="ARBA00022989"/>
    </source>
</evidence>
<feature type="transmembrane region" description="Helical" evidence="7">
    <location>
        <begin position="20"/>
        <end position="38"/>
    </location>
</feature>
<keyword evidence="3" id="KW-1003">Cell membrane</keyword>
<dbReference type="PROSITE" id="PS01246">
    <property type="entry name" value="UPF0003"/>
    <property type="match status" value="1"/>
</dbReference>
<evidence type="ECO:0000256" key="2">
    <source>
        <dbReference type="ARBA" id="ARBA00008017"/>
    </source>
</evidence>
<evidence type="ECO:0000259" key="10">
    <source>
        <dbReference type="Pfam" id="PF21088"/>
    </source>
</evidence>
<gene>
    <name evidence="11" type="ORF">KJ970_09615</name>
</gene>
<feature type="domain" description="Mechanosensitive ion channel MscS" evidence="8">
    <location>
        <begin position="104"/>
        <end position="170"/>
    </location>
</feature>
<evidence type="ECO:0000259" key="9">
    <source>
        <dbReference type="Pfam" id="PF21082"/>
    </source>
</evidence>
<comment type="similarity">
    <text evidence="2">Belongs to the MscS (TC 1.A.23) family.</text>
</comment>
<comment type="caution">
    <text evidence="11">The sequence shown here is derived from an EMBL/GenBank/DDBJ whole genome shotgun (WGS) entry which is preliminary data.</text>
</comment>
<keyword evidence="5 7" id="KW-1133">Transmembrane helix</keyword>
<reference evidence="11" key="1">
    <citation type="submission" date="2021-05" db="EMBL/GenBank/DDBJ databases">
        <title>Energy efficiency and biological interactions define the core microbiome of deep oligotrophic groundwater.</title>
        <authorList>
            <person name="Mehrshad M."/>
            <person name="Lopez-Fernandez M."/>
            <person name="Bell E."/>
            <person name="Bernier-Latmani R."/>
            <person name="Bertilsson S."/>
            <person name="Dopson M."/>
        </authorList>
    </citation>
    <scope>NUCLEOTIDE SEQUENCE</scope>
    <source>
        <strain evidence="11">Modern_marine.mb.64</strain>
    </source>
</reference>
<dbReference type="Pfam" id="PF00924">
    <property type="entry name" value="MS_channel_2nd"/>
    <property type="match status" value="1"/>
</dbReference>
<dbReference type="InterPro" id="IPR045275">
    <property type="entry name" value="MscS_archaea/bacteria_type"/>
</dbReference>
<dbReference type="SUPFAM" id="SSF82689">
    <property type="entry name" value="Mechanosensitive channel protein MscS (YggB), C-terminal domain"/>
    <property type="match status" value="1"/>
</dbReference>
<feature type="domain" description="Mechanosensitive ion channel transmembrane helices 2/3" evidence="10">
    <location>
        <begin position="62"/>
        <end position="102"/>
    </location>
</feature>
<dbReference type="InterPro" id="IPR049142">
    <property type="entry name" value="MS_channel_1st"/>
</dbReference>
<evidence type="ECO:0000259" key="8">
    <source>
        <dbReference type="Pfam" id="PF00924"/>
    </source>
</evidence>
<dbReference type="InterPro" id="IPR023408">
    <property type="entry name" value="MscS_beta-dom_sf"/>
</dbReference>
<feature type="transmembrane region" description="Helical" evidence="7">
    <location>
        <begin position="81"/>
        <end position="100"/>
    </location>
</feature>
<organism evidence="11 12">
    <name type="scientific">Eiseniibacteriota bacterium</name>
    <dbReference type="NCBI Taxonomy" id="2212470"/>
    <lineage>
        <taxon>Bacteria</taxon>
        <taxon>Candidatus Eiseniibacteriota</taxon>
    </lineage>
</organism>
<keyword evidence="4 7" id="KW-0812">Transmembrane</keyword>
<evidence type="ECO:0000313" key="12">
    <source>
        <dbReference type="Proteomes" id="UP000777784"/>
    </source>
</evidence>
<evidence type="ECO:0000256" key="6">
    <source>
        <dbReference type="ARBA" id="ARBA00023136"/>
    </source>
</evidence>
<dbReference type="SUPFAM" id="SSF50182">
    <property type="entry name" value="Sm-like ribonucleoproteins"/>
    <property type="match status" value="1"/>
</dbReference>
<dbReference type="Proteomes" id="UP000777784">
    <property type="component" value="Unassembled WGS sequence"/>
</dbReference>
<dbReference type="AlphaFoldDB" id="A0A948RVA5"/>
<dbReference type="GO" id="GO:0005886">
    <property type="term" value="C:plasma membrane"/>
    <property type="evidence" value="ECO:0007669"/>
    <property type="project" value="UniProtKB-SubCell"/>
</dbReference>
<dbReference type="Gene3D" id="1.10.287.1260">
    <property type="match status" value="1"/>
</dbReference>
<dbReference type="InterPro" id="IPR011066">
    <property type="entry name" value="MscS_channel_C_sf"/>
</dbReference>
<dbReference type="Gene3D" id="3.30.70.100">
    <property type="match status" value="1"/>
</dbReference>
<dbReference type="Gene3D" id="2.30.30.60">
    <property type="match status" value="1"/>
</dbReference>
<comment type="subcellular location">
    <subcellularLocation>
        <location evidence="1">Cell membrane</location>
        <topology evidence="1">Multi-pass membrane protein</topology>
    </subcellularLocation>
</comment>
<dbReference type="InterPro" id="IPR010920">
    <property type="entry name" value="LSM_dom_sf"/>
</dbReference>
<dbReference type="Pfam" id="PF21088">
    <property type="entry name" value="MS_channel_1st"/>
    <property type="match status" value="1"/>
</dbReference>
<dbReference type="PANTHER" id="PTHR30221:SF20">
    <property type="entry name" value="SMALL-CONDUCTANCE MECHANOSENSITIVE CHANNEL"/>
    <property type="match status" value="1"/>
</dbReference>
<evidence type="ECO:0000256" key="3">
    <source>
        <dbReference type="ARBA" id="ARBA00022475"/>
    </source>
</evidence>
<evidence type="ECO:0000256" key="1">
    <source>
        <dbReference type="ARBA" id="ARBA00004651"/>
    </source>
</evidence>
<evidence type="ECO:0000256" key="7">
    <source>
        <dbReference type="SAM" id="Phobius"/>
    </source>
</evidence>
<dbReference type="InterPro" id="IPR006685">
    <property type="entry name" value="MscS_channel_2nd"/>
</dbReference>
<dbReference type="PANTHER" id="PTHR30221">
    <property type="entry name" value="SMALL-CONDUCTANCE MECHANOSENSITIVE CHANNEL"/>
    <property type="match status" value="1"/>
</dbReference>
<dbReference type="InterPro" id="IPR006686">
    <property type="entry name" value="MscS_channel_CS"/>
</dbReference>
<protein>
    <submittedName>
        <fullName evidence="11">Mechanosensitive ion channel family protein</fullName>
    </submittedName>
</protein>
<accession>A0A948RVA5</accession>
<dbReference type="EMBL" id="JAHJDP010000046">
    <property type="protein sequence ID" value="MBU2691176.1"/>
    <property type="molecule type" value="Genomic_DNA"/>
</dbReference>
<name>A0A948RVA5_UNCEI</name>